<comment type="caution">
    <text evidence="1">The sequence shown here is derived from an EMBL/GenBank/DDBJ whole genome shotgun (WGS) entry which is preliminary data.</text>
</comment>
<organism evidence="1 2">
    <name type="scientific">Ilex paraguariensis</name>
    <name type="common">yerba mate</name>
    <dbReference type="NCBI Taxonomy" id="185542"/>
    <lineage>
        <taxon>Eukaryota</taxon>
        <taxon>Viridiplantae</taxon>
        <taxon>Streptophyta</taxon>
        <taxon>Embryophyta</taxon>
        <taxon>Tracheophyta</taxon>
        <taxon>Spermatophyta</taxon>
        <taxon>Magnoliopsida</taxon>
        <taxon>eudicotyledons</taxon>
        <taxon>Gunneridae</taxon>
        <taxon>Pentapetalae</taxon>
        <taxon>asterids</taxon>
        <taxon>campanulids</taxon>
        <taxon>Aquifoliales</taxon>
        <taxon>Aquifoliaceae</taxon>
        <taxon>Ilex</taxon>
    </lineage>
</organism>
<evidence type="ECO:0000313" key="2">
    <source>
        <dbReference type="Proteomes" id="UP001642360"/>
    </source>
</evidence>
<keyword evidence="2" id="KW-1185">Reference proteome</keyword>
<protein>
    <submittedName>
        <fullName evidence="1">Uncharacterized protein</fullName>
    </submittedName>
</protein>
<sequence length="105" mass="11058">MSLLNLIKMPEPRDRLSRPKDISAMFNHRRRSIGGGIGIIADEEEIGVGTLFRWGDTAMAGTPGQMGVVAIRAGGGGGRVSLGTPRMGGNGRAQHLYRSLTAVVG</sequence>
<gene>
    <name evidence="1" type="ORF">ILEXP_LOCUS51672</name>
</gene>
<reference evidence="1 2" key="1">
    <citation type="submission" date="2024-02" db="EMBL/GenBank/DDBJ databases">
        <authorList>
            <person name="Vignale AGUSTIN F."/>
            <person name="Sosa J E."/>
            <person name="Modenutti C."/>
        </authorList>
    </citation>
    <scope>NUCLEOTIDE SEQUENCE [LARGE SCALE GENOMIC DNA]</scope>
</reference>
<dbReference type="EMBL" id="CAUOFW020008091">
    <property type="protein sequence ID" value="CAK9181599.1"/>
    <property type="molecule type" value="Genomic_DNA"/>
</dbReference>
<evidence type="ECO:0000313" key="1">
    <source>
        <dbReference type="EMBL" id="CAK9181599.1"/>
    </source>
</evidence>
<proteinExistence type="predicted"/>
<dbReference type="AlphaFoldDB" id="A0ABC8UKR3"/>
<name>A0ABC8UKR3_9AQUA</name>
<dbReference type="Proteomes" id="UP001642360">
    <property type="component" value="Unassembled WGS sequence"/>
</dbReference>
<accession>A0ABC8UKR3</accession>